<sequence>ELTFLEFFAGEGNVWKAVRADSKNAVGIDWNYFDNPDGQNPMDILSNVYRIKWWMGHYGAPSAKPQVGWCNNQKFGHLDK</sequence>
<keyword evidence="3" id="KW-1185">Reference proteome</keyword>
<organism evidence="2 3">
    <name type="scientific">Durusdinium trenchii</name>
    <dbReference type="NCBI Taxonomy" id="1381693"/>
    <lineage>
        <taxon>Eukaryota</taxon>
        <taxon>Sar</taxon>
        <taxon>Alveolata</taxon>
        <taxon>Dinophyceae</taxon>
        <taxon>Suessiales</taxon>
        <taxon>Symbiodiniaceae</taxon>
        <taxon>Durusdinium</taxon>
    </lineage>
</organism>
<evidence type="ECO:0000313" key="2">
    <source>
        <dbReference type="EMBL" id="CAK9014764.1"/>
    </source>
</evidence>
<feature type="non-terminal residue" evidence="2">
    <location>
        <position position="80"/>
    </location>
</feature>
<dbReference type="Proteomes" id="UP001642464">
    <property type="component" value="Unassembled WGS sequence"/>
</dbReference>
<evidence type="ECO:0000313" key="3">
    <source>
        <dbReference type="Proteomes" id="UP001642464"/>
    </source>
</evidence>
<gene>
    <name evidence="1" type="ORF">SCF082_LOCUS12381</name>
    <name evidence="2" type="ORF">SCF082_LOCUS12464</name>
</gene>
<dbReference type="EMBL" id="CAXAMM010007535">
    <property type="protein sequence ID" value="CAK9014583.1"/>
    <property type="molecule type" value="Genomic_DNA"/>
</dbReference>
<feature type="non-terminal residue" evidence="2">
    <location>
        <position position="1"/>
    </location>
</feature>
<reference evidence="2 3" key="1">
    <citation type="submission" date="2024-02" db="EMBL/GenBank/DDBJ databases">
        <authorList>
            <person name="Chen Y."/>
            <person name="Shah S."/>
            <person name="Dougan E. K."/>
            <person name="Thang M."/>
            <person name="Chan C."/>
        </authorList>
    </citation>
    <scope>NUCLEOTIDE SEQUENCE [LARGE SCALE GENOMIC DNA]</scope>
</reference>
<dbReference type="EMBL" id="CAXAMM010007591">
    <property type="protein sequence ID" value="CAK9014764.1"/>
    <property type="molecule type" value="Genomic_DNA"/>
</dbReference>
<comment type="caution">
    <text evidence="2">The sequence shown here is derived from an EMBL/GenBank/DDBJ whole genome shotgun (WGS) entry which is preliminary data.</text>
</comment>
<proteinExistence type="predicted"/>
<protein>
    <submittedName>
        <fullName evidence="2">Uncharacterized protein</fullName>
    </submittedName>
</protein>
<name>A0ABP0JK74_9DINO</name>
<accession>A0ABP0JK74</accession>
<evidence type="ECO:0000313" key="1">
    <source>
        <dbReference type="EMBL" id="CAK9014583.1"/>
    </source>
</evidence>